<dbReference type="SUPFAM" id="SSF48403">
    <property type="entry name" value="Ankyrin repeat"/>
    <property type="match status" value="1"/>
</dbReference>
<feature type="repeat" description="ANK" evidence="3">
    <location>
        <begin position="252"/>
        <end position="285"/>
    </location>
</feature>
<accession>A0A8J6LG10</accession>
<feature type="coiled-coil region" evidence="4">
    <location>
        <begin position="471"/>
        <end position="537"/>
    </location>
</feature>
<feature type="domain" description="Endonuclease/exonuclease/phosphatase" evidence="6">
    <location>
        <begin position="710"/>
        <end position="943"/>
    </location>
</feature>
<feature type="repeat" description="ANK" evidence="3">
    <location>
        <begin position="352"/>
        <end position="387"/>
    </location>
</feature>
<feature type="repeat" description="ANK" evidence="3">
    <location>
        <begin position="319"/>
        <end position="351"/>
    </location>
</feature>
<keyword evidence="1" id="KW-0677">Repeat</keyword>
<evidence type="ECO:0000256" key="3">
    <source>
        <dbReference type="PROSITE-ProRule" id="PRU00023"/>
    </source>
</evidence>
<dbReference type="Pfam" id="PF12796">
    <property type="entry name" value="Ank_2"/>
    <property type="match status" value="2"/>
</dbReference>
<evidence type="ECO:0000256" key="5">
    <source>
        <dbReference type="SAM" id="MobiDB-lite"/>
    </source>
</evidence>
<feature type="repeat" description="ANK" evidence="3">
    <location>
        <begin position="219"/>
        <end position="251"/>
    </location>
</feature>
<dbReference type="InterPro" id="IPR005135">
    <property type="entry name" value="Endo/exonuclease/phosphatase"/>
</dbReference>
<dbReference type="CDD" id="cd09076">
    <property type="entry name" value="L1-EN"/>
    <property type="match status" value="1"/>
</dbReference>
<organism evidence="7 8">
    <name type="scientific">Tenebrio molitor</name>
    <name type="common">Yellow mealworm beetle</name>
    <dbReference type="NCBI Taxonomy" id="7067"/>
    <lineage>
        <taxon>Eukaryota</taxon>
        <taxon>Metazoa</taxon>
        <taxon>Ecdysozoa</taxon>
        <taxon>Arthropoda</taxon>
        <taxon>Hexapoda</taxon>
        <taxon>Insecta</taxon>
        <taxon>Pterygota</taxon>
        <taxon>Neoptera</taxon>
        <taxon>Endopterygota</taxon>
        <taxon>Coleoptera</taxon>
        <taxon>Polyphaga</taxon>
        <taxon>Cucujiformia</taxon>
        <taxon>Tenebrionidae</taxon>
        <taxon>Tenebrio</taxon>
    </lineage>
</organism>
<dbReference type="GO" id="GO:0003824">
    <property type="term" value="F:catalytic activity"/>
    <property type="evidence" value="ECO:0007669"/>
    <property type="project" value="InterPro"/>
</dbReference>
<dbReference type="PROSITE" id="PS50088">
    <property type="entry name" value="ANK_REPEAT"/>
    <property type="match status" value="5"/>
</dbReference>
<reference evidence="7" key="1">
    <citation type="journal article" date="2020" name="J Insects Food Feed">
        <title>The yellow mealworm (Tenebrio molitor) genome: a resource for the emerging insects as food and feed industry.</title>
        <authorList>
            <person name="Eriksson T."/>
            <person name="Andere A."/>
            <person name="Kelstrup H."/>
            <person name="Emery V."/>
            <person name="Picard C."/>
        </authorList>
    </citation>
    <scope>NUCLEOTIDE SEQUENCE</scope>
    <source>
        <strain evidence="7">Stoneville</strain>
        <tissue evidence="7">Whole head</tissue>
    </source>
</reference>
<feature type="compositionally biased region" description="Basic residues" evidence="5">
    <location>
        <begin position="691"/>
        <end position="706"/>
    </location>
</feature>
<evidence type="ECO:0000256" key="2">
    <source>
        <dbReference type="ARBA" id="ARBA00023043"/>
    </source>
</evidence>
<dbReference type="InterPro" id="IPR036691">
    <property type="entry name" value="Endo/exonu/phosph_ase_sf"/>
</dbReference>
<evidence type="ECO:0000313" key="7">
    <source>
        <dbReference type="EMBL" id="KAH0821289.1"/>
    </source>
</evidence>
<dbReference type="Gene3D" id="3.60.10.10">
    <property type="entry name" value="Endonuclease/exonuclease/phosphatase"/>
    <property type="match status" value="1"/>
</dbReference>
<comment type="caution">
    <text evidence="7">The sequence shown here is derived from an EMBL/GenBank/DDBJ whole genome shotgun (WGS) entry which is preliminary data.</text>
</comment>
<dbReference type="AlphaFoldDB" id="A0A8J6LG10"/>
<keyword evidence="4" id="KW-0175">Coiled coil</keyword>
<gene>
    <name evidence="7" type="ORF">GEV33_001502</name>
</gene>
<evidence type="ECO:0000259" key="6">
    <source>
        <dbReference type="Pfam" id="PF03372"/>
    </source>
</evidence>
<feature type="repeat" description="ANK" evidence="3">
    <location>
        <begin position="286"/>
        <end position="318"/>
    </location>
</feature>
<dbReference type="PANTHER" id="PTHR24126:SF14">
    <property type="entry name" value="ANK_REP_REGION DOMAIN-CONTAINING PROTEIN"/>
    <property type="match status" value="1"/>
</dbReference>
<sequence length="1225" mass="141972">MMAENSALHLAVIYRDTDLVSKHLDKNEVKDEGGRSPLQLLCTYGVEHPLLQINKEYISEELYIINDIEEVSTQYREIFKMLSHCDVFQTHDLFQKDHIFQWNCLDFAIRLQNLFAVEKIVERFGDSISLERLSQRFDIGTLAIYSSQMGYPNLLRAVIKKDSKALSVKIGTFYDTLLHVAVEGIKVNKKFGQILTEERKKVIRTLIECGLDVDEQAGFEKTALHLASELDDYAIVNFLLHLGANINLTDNVGYNALHYVFRNSNSTEIVKLLIDKGIDLEGRNWNGCTPLHLCCREGHHDGLVILLEKGANINAKDSMNQTPLYEAILKHNYDCVKMLLDHGADINAVNNSGETVLHAAVGAVEGSNYNCIEMLLHHGADINAVDNSGKTVLHAAVGAIYINAVNNSGKAVLHAAFEDHDYLPEVELMNNNKRNKPDHDSSPETEQKLFRGGTQVGRTQLKQEKTGDRNMEEIKQILLELSREVKEMRNDISQNNKEMKSLREDVRTMQVNWEKKKLDLEEKITKTEEKIEKLEKDKIRNNLIVTGMRMETEDEELLRNTMEKKINKELSLNVKVKKVYKIGQDRYNVEMNNWNEKLMVLKTKGKLRGKEIYIDSALTLTEREIQKKIRDFAKKERIKGATVRVKYQGVEINGSKKLRSDTGGTTKTTRQKERTTQTEREEQTEPTNPGKRAKKPNKKRKMNKKTIRLGTWNVRTMLPPGKMSETAREMRRYKIEILAIQETRWSGKGKINKTNYTLYYAGEKKQGKNGTAFLVGGGIRNKIMQYEAVDGRISWIRIENKQANITIINAYAPTENSKEEEKTKFYDKLEKVCEKVKRNDILMIVGDFNAKIGKEERNEGVAGKETIHDATNDNGAKICDLAAATNTFIVSTQYRHKREHKIKWMIPGGTEGNQIDHMLISKKWKRIIQDVRTYRGANVDSDHLLVVAKMRMKVVKQTGGSRKNGWDVEKLNHTRHNDEYKKEMRKKLETREEEVDIDEEWKNLKESIIDTAETVLGRRTTRKRKEWFDEECEKRTEAKNQARNRWLKTRNLKDLENYKEKRKEATKYCKHKKESWIGELMQEVEVNNRDSRKLYKLIKHWNSTSKKTQRIGNKRWETYYTELFREEKEITGRKKEKVEMEDSNNEDDAPSYDEYMEIIAQLKTKKAAGPDQISNELIKQGGHELLSRVYRILVADYSFHYLRKEILHNVATTEESCYSTQHTKY</sequence>
<dbReference type="Pfam" id="PF03372">
    <property type="entry name" value="Exo_endo_phos"/>
    <property type="match status" value="1"/>
</dbReference>
<dbReference type="SUPFAM" id="SSF56219">
    <property type="entry name" value="DNase I-like"/>
    <property type="match status" value="1"/>
</dbReference>
<proteinExistence type="predicted"/>
<dbReference type="PANTHER" id="PTHR24126">
    <property type="entry name" value="ANKYRIN REPEAT, PH AND SEC7 DOMAIN CONTAINING PROTEIN SECG-RELATED"/>
    <property type="match status" value="1"/>
</dbReference>
<keyword evidence="8" id="KW-1185">Reference proteome</keyword>
<dbReference type="PROSITE" id="PS50297">
    <property type="entry name" value="ANK_REP_REGION"/>
    <property type="match status" value="5"/>
</dbReference>
<dbReference type="EMBL" id="JABDTM020008523">
    <property type="protein sequence ID" value="KAH0821289.1"/>
    <property type="molecule type" value="Genomic_DNA"/>
</dbReference>
<dbReference type="InterPro" id="IPR002110">
    <property type="entry name" value="Ankyrin_rpt"/>
</dbReference>
<feature type="region of interest" description="Disordered" evidence="5">
    <location>
        <begin position="655"/>
        <end position="706"/>
    </location>
</feature>
<keyword evidence="2 3" id="KW-0040">ANK repeat</keyword>
<evidence type="ECO:0000313" key="8">
    <source>
        <dbReference type="Proteomes" id="UP000719412"/>
    </source>
</evidence>
<dbReference type="SMART" id="SM00248">
    <property type="entry name" value="ANK"/>
    <property type="match status" value="8"/>
</dbReference>
<name>A0A8J6LG10_TENMO</name>
<dbReference type="InterPro" id="IPR036770">
    <property type="entry name" value="Ankyrin_rpt-contain_sf"/>
</dbReference>
<dbReference type="Gene3D" id="1.25.40.20">
    <property type="entry name" value="Ankyrin repeat-containing domain"/>
    <property type="match status" value="3"/>
</dbReference>
<feature type="compositionally biased region" description="Basic and acidic residues" evidence="5">
    <location>
        <begin position="670"/>
        <end position="683"/>
    </location>
</feature>
<dbReference type="PRINTS" id="PR01415">
    <property type="entry name" value="ANKYRIN"/>
</dbReference>
<evidence type="ECO:0000256" key="1">
    <source>
        <dbReference type="ARBA" id="ARBA00022737"/>
    </source>
</evidence>
<evidence type="ECO:0000256" key="4">
    <source>
        <dbReference type="SAM" id="Coils"/>
    </source>
</evidence>
<reference evidence="7" key="2">
    <citation type="submission" date="2021-08" db="EMBL/GenBank/DDBJ databases">
        <authorList>
            <person name="Eriksson T."/>
        </authorList>
    </citation>
    <scope>NUCLEOTIDE SEQUENCE</scope>
    <source>
        <strain evidence="7">Stoneville</strain>
        <tissue evidence="7">Whole head</tissue>
    </source>
</reference>
<dbReference type="Proteomes" id="UP000719412">
    <property type="component" value="Unassembled WGS sequence"/>
</dbReference>
<protein>
    <recommendedName>
        <fullName evidence="6">Endonuclease/exonuclease/phosphatase domain-containing protein</fullName>
    </recommendedName>
</protein>